<dbReference type="Gene3D" id="3.90.640.10">
    <property type="entry name" value="Actin, Chain A, domain 4"/>
    <property type="match status" value="1"/>
</dbReference>
<organism evidence="1 2">
    <name type="scientific">Lactuca sativa</name>
    <name type="common">Garden lettuce</name>
    <dbReference type="NCBI Taxonomy" id="4236"/>
    <lineage>
        <taxon>Eukaryota</taxon>
        <taxon>Viridiplantae</taxon>
        <taxon>Streptophyta</taxon>
        <taxon>Embryophyta</taxon>
        <taxon>Tracheophyta</taxon>
        <taxon>Spermatophyta</taxon>
        <taxon>Magnoliopsida</taxon>
        <taxon>eudicotyledons</taxon>
        <taxon>Gunneridae</taxon>
        <taxon>Pentapetalae</taxon>
        <taxon>asterids</taxon>
        <taxon>campanulids</taxon>
        <taxon>Asterales</taxon>
        <taxon>Asteraceae</taxon>
        <taxon>Cichorioideae</taxon>
        <taxon>Cichorieae</taxon>
        <taxon>Lactucinae</taxon>
        <taxon>Lactuca</taxon>
    </lineage>
</organism>
<comment type="caution">
    <text evidence="1">The sequence shown here is derived from an EMBL/GenBank/DDBJ whole genome shotgun (WGS) entry which is preliminary data.</text>
</comment>
<evidence type="ECO:0000313" key="2">
    <source>
        <dbReference type="Proteomes" id="UP000235145"/>
    </source>
</evidence>
<sequence>MLQRFIASDIKECVCRAPDTPYDGWCSFFHISVYYFLVCKLQSQGRNGYEFLPNIGGIRFYAFGNQLCHRMEFGIPVLSVEIGSDRFKTPDVLFNPSLIKTIPGMEGSIDISSSARGLPLATVWGLFQFWHLTG</sequence>
<evidence type="ECO:0000313" key="1">
    <source>
        <dbReference type="EMBL" id="KAJ0221108.1"/>
    </source>
</evidence>
<dbReference type="Proteomes" id="UP000235145">
    <property type="component" value="Unassembled WGS sequence"/>
</dbReference>
<reference evidence="1 2" key="1">
    <citation type="journal article" date="2017" name="Nat. Commun.">
        <title>Genome assembly with in vitro proximity ligation data and whole-genome triplication in lettuce.</title>
        <authorList>
            <person name="Reyes-Chin-Wo S."/>
            <person name="Wang Z."/>
            <person name="Yang X."/>
            <person name="Kozik A."/>
            <person name="Arikit S."/>
            <person name="Song C."/>
            <person name="Xia L."/>
            <person name="Froenicke L."/>
            <person name="Lavelle D.O."/>
            <person name="Truco M.J."/>
            <person name="Xia R."/>
            <person name="Zhu S."/>
            <person name="Xu C."/>
            <person name="Xu H."/>
            <person name="Xu X."/>
            <person name="Cox K."/>
            <person name="Korf I."/>
            <person name="Meyers B.C."/>
            <person name="Michelmore R.W."/>
        </authorList>
    </citation>
    <scope>NUCLEOTIDE SEQUENCE [LARGE SCALE GENOMIC DNA]</scope>
    <source>
        <strain evidence="2">cv. Salinas</strain>
        <tissue evidence="1">Seedlings</tissue>
    </source>
</reference>
<dbReference type="AlphaFoldDB" id="A0A9R1WF30"/>
<accession>A0A9R1WF30</accession>
<keyword evidence="2" id="KW-1185">Reference proteome</keyword>
<gene>
    <name evidence="1" type="ORF">LSAT_V11C200057650</name>
</gene>
<protein>
    <submittedName>
        <fullName evidence="1">Uncharacterized protein</fullName>
    </submittedName>
</protein>
<name>A0A9R1WF30_LACSA</name>
<dbReference type="EMBL" id="NBSK02000002">
    <property type="protein sequence ID" value="KAJ0221108.1"/>
    <property type="molecule type" value="Genomic_DNA"/>
</dbReference>
<proteinExistence type="predicted"/>